<dbReference type="EMBL" id="CAUWAG010000020">
    <property type="protein sequence ID" value="CAJ2513331.1"/>
    <property type="molecule type" value="Genomic_DNA"/>
</dbReference>
<proteinExistence type="predicted"/>
<reference evidence="1" key="1">
    <citation type="submission" date="2023-10" db="EMBL/GenBank/DDBJ databases">
        <authorList>
            <person name="Hackl T."/>
        </authorList>
    </citation>
    <scope>NUCLEOTIDE SEQUENCE</scope>
</reference>
<gene>
    <name evidence="1" type="ORF">KHLLAP_LOCUS13799</name>
</gene>
<dbReference type="Proteomes" id="UP001295740">
    <property type="component" value="Unassembled WGS sequence"/>
</dbReference>
<organism evidence="1 2">
    <name type="scientific">Anthostomella pinea</name>
    <dbReference type="NCBI Taxonomy" id="933095"/>
    <lineage>
        <taxon>Eukaryota</taxon>
        <taxon>Fungi</taxon>
        <taxon>Dikarya</taxon>
        <taxon>Ascomycota</taxon>
        <taxon>Pezizomycotina</taxon>
        <taxon>Sordariomycetes</taxon>
        <taxon>Xylariomycetidae</taxon>
        <taxon>Xylariales</taxon>
        <taxon>Xylariaceae</taxon>
        <taxon>Anthostomella</taxon>
    </lineage>
</organism>
<comment type="caution">
    <text evidence="1">The sequence shown here is derived from an EMBL/GenBank/DDBJ whole genome shotgun (WGS) entry which is preliminary data.</text>
</comment>
<evidence type="ECO:0000313" key="1">
    <source>
        <dbReference type="EMBL" id="CAJ2513331.1"/>
    </source>
</evidence>
<dbReference type="AlphaFoldDB" id="A0AAI8VSK4"/>
<evidence type="ECO:0000313" key="2">
    <source>
        <dbReference type="Proteomes" id="UP001295740"/>
    </source>
</evidence>
<sequence>MASVAASDPGASPIEQLATELQQAIMQSLLDMASLFRFTATSRAIRSAFDANPGVIFRAVSRNESSGYLWPLAVARAIADERGREPPKDAAEYLCYEERVKQFFHDNLRGPGCNASPSTAFFTPQLIKELKSFHSIALEMADEIGDEMSEIFRLGQQPMDDTGKRHLVKAIYLLDLMYGIVPWDHEDFGQTEDDLLKEFWTYFAPWECSQTVWFHSWLSNEFDVNYGRIYLLCSQLQRSGIRYLYRLDFNKLLDPQSPKDAVDELAAQPDMRKWRVNANPYDITSCQLMQWLVPTTNPNGRTVYSLDIRPLIERFPETDTGPRDFWWFRALAYVDGYPTARQDFLAWDWQIDP</sequence>
<accession>A0AAI8VSK4</accession>
<name>A0AAI8VSK4_9PEZI</name>
<keyword evidence="2" id="KW-1185">Reference proteome</keyword>
<protein>
    <submittedName>
        <fullName evidence="1">Uu.00g014500.m01.CDS01</fullName>
    </submittedName>
</protein>